<feature type="domain" description="Lycopene cyclase" evidence="9">
    <location>
        <begin position="4"/>
        <end position="93"/>
    </location>
</feature>
<comment type="pathway">
    <text evidence="2">Carotenoid biosynthesis.</text>
</comment>
<evidence type="ECO:0000256" key="4">
    <source>
        <dbReference type="ARBA" id="ARBA00022746"/>
    </source>
</evidence>
<keyword evidence="6 8" id="KW-0472">Membrane</keyword>
<evidence type="ECO:0000256" key="3">
    <source>
        <dbReference type="ARBA" id="ARBA00022692"/>
    </source>
</evidence>
<keyword evidence="11" id="KW-1185">Reference proteome</keyword>
<sequence>MQAYTYLIVDFACISIPFLASFYKKHAFYKEWNAFFKANLIIALLFIIWDSIFTNIGVWGFNTDYLTGFDIGNLPIEEILFFICIPYCCVFTFFALKYIINKNPLEKTETGLSYVLILVFITVGLFHTDKLYTSITLLSTSVFLMYLKAKKINLAYHYITFFLILPFFFISNGILTGSFLVDKPIVWYNDAENLGIRISNIPIEDSIYGMLLIFMNIELFCFFKNKKAIYK</sequence>
<name>A0ABW5K1R9_9FLAO</name>
<keyword evidence="4" id="KW-0125">Carotenoid biosynthesis</keyword>
<feature type="transmembrane region" description="Helical" evidence="8">
    <location>
        <begin position="6"/>
        <end position="23"/>
    </location>
</feature>
<dbReference type="NCBIfam" id="TIGR03462">
    <property type="entry name" value="CarR_dom_SF"/>
    <property type="match status" value="1"/>
</dbReference>
<evidence type="ECO:0000256" key="6">
    <source>
        <dbReference type="ARBA" id="ARBA00023136"/>
    </source>
</evidence>
<comment type="caution">
    <text evidence="10">The sequence shown here is derived from an EMBL/GenBank/DDBJ whole genome shotgun (WGS) entry which is preliminary data.</text>
</comment>
<evidence type="ECO:0000256" key="1">
    <source>
        <dbReference type="ARBA" id="ARBA00004141"/>
    </source>
</evidence>
<gene>
    <name evidence="10" type="ORF">ACFSSB_09210</name>
</gene>
<keyword evidence="3 8" id="KW-0812">Transmembrane</keyword>
<comment type="subcellular location">
    <subcellularLocation>
        <location evidence="1">Membrane</location>
        <topology evidence="1">Multi-pass membrane protein</topology>
    </subcellularLocation>
</comment>
<evidence type="ECO:0000313" key="11">
    <source>
        <dbReference type="Proteomes" id="UP001597467"/>
    </source>
</evidence>
<evidence type="ECO:0000256" key="7">
    <source>
        <dbReference type="ARBA" id="ARBA00023235"/>
    </source>
</evidence>
<accession>A0ABW5K1R9</accession>
<keyword evidence="7" id="KW-0413">Isomerase</keyword>
<dbReference type="Proteomes" id="UP001597467">
    <property type="component" value="Unassembled WGS sequence"/>
</dbReference>
<reference evidence="11" key="1">
    <citation type="journal article" date="2019" name="Int. J. Syst. Evol. Microbiol.">
        <title>The Global Catalogue of Microorganisms (GCM) 10K type strain sequencing project: providing services to taxonomists for standard genome sequencing and annotation.</title>
        <authorList>
            <consortium name="The Broad Institute Genomics Platform"/>
            <consortium name="The Broad Institute Genome Sequencing Center for Infectious Disease"/>
            <person name="Wu L."/>
            <person name="Ma J."/>
        </authorList>
    </citation>
    <scope>NUCLEOTIDE SEQUENCE [LARGE SCALE GENOMIC DNA]</scope>
    <source>
        <strain evidence="11">KCTC 42808</strain>
    </source>
</reference>
<evidence type="ECO:0000256" key="5">
    <source>
        <dbReference type="ARBA" id="ARBA00022989"/>
    </source>
</evidence>
<evidence type="ECO:0000259" key="9">
    <source>
        <dbReference type="Pfam" id="PF18916"/>
    </source>
</evidence>
<feature type="transmembrane region" description="Helical" evidence="8">
    <location>
        <begin position="132"/>
        <end position="149"/>
    </location>
</feature>
<evidence type="ECO:0000256" key="8">
    <source>
        <dbReference type="SAM" id="Phobius"/>
    </source>
</evidence>
<dbReference type="InterPro" id="IPR017825">
    <property type="entry name" value="Lycopene_cyclase_dom"/>
</dbReference>
<dbReference type="RefSeq" id="WP_379903435.1">
    <property type="nucleotide sequence ID" value="NZ_JBHULM010000011.1"/>
</dbReference>
<dbReference type="EMBL" id="JBHULM010000011">
    <property type="protein sequence ID" value="MFD2542494.1"/>
    <property type="molecule type" value="Genomic_DNA"/>
</dbReference>
<feature type="transmembrane region" description="Helical" evidence="8">
    <location>
        <begin position="35"/>
        <end position="59"/>
    </location>
</feature>
<evidence type="ECO:0000313" key="10">
    <source>
        <dbReference type="EMBL" id="MFD2542494.1"/>
    </source>
</evidence>
<evidence type="ECO:0000256" key="2">
    <source>
        <dbReference type="ARBA" id="ARBA00004829"/>
    </source>
</evidence>
<organism evidence="10 11">
    <name type="scientific">Lacinutrix gracilariae</name>
    <dbReference type="NCBI Taxonomy" id="1747198"/>
    <lineage>
        <taxon>Bacteria</taxon>
        <taxon>Pseudomonadati</taxon>
        <taxon>Bacteroidota</taxon>
        <taxon>Flavobacteriia</taxon>
        <taxon>Flavobacteriales</taxon>
        <taxon>Flavobacteriaceae</taxon>
        <taxon>Lacinutrix</taxon>
    </lineage>
</organism>
<keyword evidence="5 8" id="KW-1133">Transmembrane helix</keyword>
<proteinExistence type="predicted"/>
<feature type="transmembrane region" description="Helical" evidence="8">
    <location>
        <begin position="79"/>
        <end position="99"/>
    </location>
</feature>
<feature type="transmembrane region" description="Helical" evidence="8">
    <location>
        <begin position="111"/>
        <end position="126"/>
    </location>
</feature>
<feature type="transmembrane region" description="Helical" evidence="8">
    <location>
        <begin position="206"/>
        <end position="223"/>
    </location>
</feature>
<feature type="domain" description="Lycopene cyclase" evidence="9">
    <location>
        <begin position="129"/>
        <end position="223"/>
    </location>
</feature>
<dbReference type="Pfam" id="PF18916">
    <property type="entry name" value="Lycopene_cyc"/>
    <property type="match status" value="2"/>
</dbReference>
<protein>
    <submittedName>
        <fullName evidence="10">Lycopene cyclase domain-containing protein</fullName>
    </submittedName>
</protein>
<feature type="transmembrane region" description="Helical" evidence="8">
    <location>
        <begin position="161"/>
        <end position="181"/>
    </location>
</feature>